<proteinExistence type="predicted"/>
<feature type="modified residue" description="4-aspartylphosphate" evidence="1">
    <location>
        <position position="80"/>
    </location>
</feature>
<evidence type="ECO:0000256" key="1">
    <source>
        <dbReference type="PROSITE-ProRule" id="PRU00169"/>
    </source>
</evidence>
<accession>A0A0P1G6M5</accession>
<keyword evidence="1" id="KW-0597">Phosphoprotein</keyword>
<reference evidence="3 4" key="1">
    <citation type="submission" date="2015-09" db="EMBL/GenBank/DDBJ databases">
        <authorList>
            <consortium name="Swine Surveillance"/>
        </authorList>
    </citation>
    <scope>NUCLEOTIDE SEQUENCE [LARGE SCALE GENOMIC DNA]</scope>
    <source>
        <strain evidence="3 4">CECT 7648</strain>
    </source>
</reference>
<dbReference type="InterPro" id="IPR011006">
    <property type="entry name" value="CheY-like_superfamily"/>
</dbReference>
<sequence length="247" mass="27658">MRSAKKMDNETKEFVVALNSGRESRKPLNILFLDDQEVDRLRLRKFSEKAGLKFKTFEASNLAEFRAALDSKPMDLVFLDYFLDMETGLDALKILIAHEDQSEALPIMVTSVERHDIAVEAMRNGCADYITKEELSVSTVRKSILSAFERRVLIAAVGQSHSSRAEIQRSARKIAETCGPEMRTTLAGTLRHIRGLRQAHSLAPSTNQNLTALEKSCHEIYGFLDDISETLNKRAAQAERPSASTNS</sequence>
<evidence type="ECO:0000259" key="2">
    <source>
        <dbReference type="PROSITE" id="PS50110"/>
    </source>
</evidence>
<evidence type="ECO:0000313" key="4">
    <source>
        <dbReference type="Proteomes" id="UP000054935"/>
    </source>
</evidence>
<dbReference type="Proteomes" id="UP000054935">
    <property type="component" value="Unassembled WGS sequence"/>
</dbReference>
<protein>
    <submittedName>
        <fullName evidence="3">Chemotaxis-specific methylesterase</fullName>
    </submittedName>
</protein>
<dbReference type="InterPro" id="IPR051271">
    <property type="entry name" value="2C-system_Tx_regulators"/>
</dbReference>
<dbReference type="PANTHER" id="PTHR45526:SF1">
    <property type="entry name" value="TRANSCRIPTIONAL REGULATORY PROTEIN DCUR-RELATED"/>
    <property type="match status" value="1"/>
</dbReference>
<dbReference type="PANTHER" id="PTHR45526">
    <property type="entry name" value="TRANSCRIPTIONAL REGULATORY PROTEIN DPIA"/>
    <property type="match status" value="1"/>
</dbReference>
<dbReference type="SMART" id="SM00448">
    <property type="entry name" value="REC"/>
    <property type="match status" value="1"/>
</dbReference>
<dbReference type="PROSITE" id="PS50110">
    <property type="entry name" value="RESPONSE_REGULATORY"/>
    <property type="match status" value="1"/>
</dbReference>
<feature type="domain" description="Response regulatory" evidence="2">
    <location>
        <begin position="29"/>
        <end position="147"/>
    </location>
</feature>
<dbReference type="RefSeq" id="WP_058246951.1">
    <property type="nucleotide sequence ID" value="NZ_CYSE01000002.1"/>
</dbReference>
<dbReference type="InterPro" id="IPR001789">
    <property type="entry name" value="Sig_transdc_resp-reg_receiver"/>
</dbReference>
<dbReference type="Pfam" id="PF00072">
    <property type="entry name" value="Response_reg"/>
    <property type="match status" value="1"/>
</dbReference>
<dbReference type="STRING" id="441103.TRN7648_01454"/>
<name>A0A0P1G6M5_9RHOB</name>
<dbReference type="EMBL" id="CYSE01000002">
    <property type="protein sequence ID" value="CUH77391.1"/>
    <property type="molecule type" value="Genomic_DNA"/>
</dbReference>
<organism evidence="3 4">
    <name type="scientific">Tropicibacter naphthalenivorans</name>
    <dbReference type="NCBI Taxonomy" id="441103"/>
    <lineage>
        <taxon>Bacteria</taxon>
        <taxon>Pseudomonadati</taxon>
        <taxon>Pseudomonadota</taxon>
        <taxon>Alphaproteobacteria</taxon>
        <taxon>Rhodobacterales</taxon>
        <taxon>Roseobacteraceae</taxon>
        <taxon>Tropicibacter</taxon>
    </lineage>
</organism>
<dbReference type="SUPFAM" id="SSF52172">
    <property type="entry name" value="CheY-like"/>
    <property type="match status" value="1"/>
</dbReference>
<dbReference type="Gene3D" id="3.40.50.2300">
    <property type="match status" value="1"/>
</dbReference>
<evidence type="ECO:0000313" key="3">
    <source>
        <dbReference type="EMBL" id="CUH77391.1"/>
    </source>
</evidence>
<dbReference type="GO" id="GO:0000156">
    <property type="term" value="F:phosphorelay response regulator activity"/>
    <property type="evidence" value="ECO:0007669"/>
    <property type="project" value="TreeGrafter"/>
</dbReference>
<keyword evidence="4" id="KW-1185">Reference proteome</keyword>
<dbReference type="CDD" id="cd00156">
    <property type="entry name" value="REC"/>
    <property type="match status" value="1"/>
</dbReference>
<dbReference type="AlphaFoldDB" id="A0A0P1G6M5"/>
<gene>
    <name evidence="3" type="ORF">TRN7648_01454</name>
</gene>